<dbReference type="SUPFAM" id="SSF56731">
    <property type="entry name" value="DNA primase core"/>
    <property type="match status" value="1"/>
</dbReference>
<dbReference type="InterPro" id="IPR034154">
    <property type="entry name" value="TOPRIM_DnaG/twinkle"/>
</dbReference>
<dbReference type="Proteomes" id="UP001199054">
    <property type="component" value="Unassembled WGS sequence"/>
</dbReference>
<evidence type="ECO:0000259" key="1">
    <source>
        <dbReference type="PROSITE" id="PS50880"/>
    </source>
</evidence>
<evidence type="ECO:0000313" key="3">
    <source>
        <dbReference type="Proteomes" id="UP001199054"/>
    </source>
</evidence>
<dbReference type="Gene3D" id="3.40.1360.10">
    <property type="match status" value="1"/>
</dbReference>
<dbReference type="Pfam" id="PF13362">
    <property type="entry name" value="Toprim_3"/>
    <property type="match status" value="1"/>
</dbReference>
<keyword evidence="3" id="KW-1185">Reference proteome</keyword>
<gene>
    <name evidence="2" type="ORF">LG632_09065</name>
</gene>
<dbReference type="RefSeq" id="WP_226726372.1">
    <property type="nucleotide sequence ID" value="NZ_JAJAUY010000023.1"/>
</dbReference>
<dbReference type="SMART" id="SM00493">
    <property type="entry name" value="TOPRIM"/>
    <property type="match status" value="1"/>
</dbReference>
<proteinExistence type="predicted"/>
<sequence>MDNAASFRLGYVENPLPGHEVARGMLAVPYITRAGVVTIRFRRLGDGDGPKYRSVPGDPPRIFNANALLVPSDHIAICEGEFDAITANEAGIPAVGIAGVSAWKGYFARCFKGYKAVYILADQDDKGQGMEFAEKVAEQIKNARISPMPPGHDVNSFVLAHGADALLDQLEIKR</sequence>
<accession>A0ABS8B4M2</accession>
<protein>
    <submittedName>
        <fullName evidence="2">Toprim domain-containing protein</fullName>
    </submittedName>
</protein>
<name>A0ABS8B4M2_9ACTN</name>
<reference evidence="2 3" key="1">
    <citation type="submission" date="2021-10" db="EMBL/GenBank/DDBJ databases">
        <title>Streptomyces sp. strain SMC 277, a novel streptomycete isolated from soil.</title>
        <authorList>
            <person name="Chanama M."/>
        </authorList>
    </citation>
    <scope>NUCLEOTIDE SEQUENCE [LARGE SCALE GENOMIC DNA]</scope>
    <source>
        <strain evidence="2 3">SMC 277</strain>
    </source>
</reference>
<dbReference type="CDD" id="cd01029">
    <property type="entry name" value="TOPRIM_primases"/>
    <property type="match status" value="1"/>
</dbReference>
<dbReference type="PROSITE" id="PS50880">
    <property type="entry name" value="TOPRIM"/>
    <property type="match status" value="1"/>
</dbReference>
<feature type="domain" description="Toprim" evidence="1">
    <location>
        <begin position="73"/>
        <end position="155"/>
    </location>
</feature>
<comment type="caution">
    <text evidence="2">The sequence shown here is derived from an EMBL/GenBank/DDBJ whole genome shotgun (WGS) entry which is preliminary data.</text>
</comment>
<evidence type="ECO:0000313" key="2">
    <source>
        <dbReference type="EMBL" id="MCB5179536.1"/>
    </source>
</evidence>
<dbReference type="InterPro" id="IPR006171">
    <property type="entry name" value="TOPRIM_dom"/>
</dbReference>
<organism evidence="2 3">
    <name type="scientific">Streptomyces antimicrobicus</name>
    <dbReference type="NCBI Taxonomy" id="2883108"/>
    <lineage>
        <taxon>Bacteria</taxon>
        <taxon>Bacillati</taxon>
        <taxon>Actinomycetota</taxon>
        <taxon>Actinomycetes</taxon>
        <taxon>Kitasatosporales</taxon>
        <taxon>Streptomycetaceae</taxon>
        <taxon>Streptomyces</taxon>
    </lineage>
</organism>
<dbReference type="EMBL" id="JAJAUY010000023">
    <property type="protein sequence ID" value="MCB5179536.1"/>
    <property type="molecule type" value="Genomic_DNA"/>
</dbReference>